<dbReference type="PANTHER" id="PTHR10587:SF133">
    <property type="entry name" value="CHITIN DEACETYLASE 1-RELATED"/>
    <property type="match status" value="1"/>
</dbReference>
<protein>
    <submittedName>
        <fullName evidence="6">Polysaccharide deacetylase family protein</fullName>
    </submittedName>
</protein>
<feature type="compositionally biased region" description="Low complexity" evidence="3">
    <location>
        <begin position="281"/>
        <end position="310"/>
    </location>
</feature>
<feature type="compositionally biased region" description="Polar residues" evidence="3">
    <location>
        <begin position="37"/>
        <end position="57"/>
    </location>
</feature>
<name>A0A9D1VAV8_9BACT</name>
<keyword evidence="4" id="KW-0732">Signal</keyword>
<dbReference type="InterPro" id="IPR002509">
    <property type="entry name" value="NODB_dom"/>
</dbReference>
<evidence type="ECO:0000256" key="2">
    <source>
        <dbReference type="ARBA" id="ARBA00022801"/>
    </source>
</evidence>
<keyword evidence="1" id="KW-0479">Metal-binding</keyword>
<dbReference type="PROSITE" id="PS51257">
    <property type="entry name" value="PROKAR_LIPOPROTEIN"/>
    <property type="match status" value="1"/>
</dbReference>
<dbReference type="PANTHER" id="PTHR10587">
    <property type="entry name" value="GLYCOSYL TRANSFERASE-RELATED"/>
    <property type="match status" value="1"/>
</dbReference>
<dbReference type="EMBL" id="DXFQ01000058">
    <property type="protein sequence ID" value="HIX19710.1"/>
    <property type="molecule type" value="Genomic_DNA"/>
</dbReference>
<dbReference type="PROSITE" id="PS51677">
    <property type="entry name" value="NODB"/>
    <property type="match status" value="1"/>
</dbReference>
<dbReference type="GO" id="GO:0005975">
    <property type="term" value="P:carbohydrate metabolic process"/>
    <property type="evidence" value="ECO:0007669"/>
    <property type="project" value="InterPro"/>
</dbReference>
<dbReference type="Pfam" id="PF01522">
    <property type="entry name" value="Polysacc_deac_1"/>
    <property type="match status" value="1"/>
</dbReference>
<evidence type="ECO:0000256" key="3">
    <source>
        <dbReference type="SAM" id="MobiDB-lite"/>
    </source>
</evidence>
<dbReference type="GO" id="GO:0046872">
    <property type="term" value="F:metal ion binding"/>
    <property type="evidence" value="ECO:0007669"/>
    <property type="project" value="UniProtKB-KW"/>
</dbReference>
<feature type="chain" id="PRO_5038910715" evidence="4">
    <location>
        <begin position="23"/>
        <end position="358"/>
    </location>
</feature>
<feature type="domain" description="NodB homology" evidence="5">
    <location>
        <begin position="84"/>
        <end position="262"/>
    </location>
</feature>
<reference evidence="6" key="1">
    <citation type="journal article" date="2021" name="PeerJ">
        <title>Extensive microbial diversity within the chicken gut microbiome revealed by metagenomics and culture.</title>
        <authorList>
            <person name="Gilroy R."/>
            <person name="Ravi A."/>
            <person name="Getino M."/>
            <person name="Pursley I."/>
            <person name="Horton D.L."/>
            <person name="Alikhan N.F."/>
            <person name="Baker D."/>
            <person name="Gharbi K."/>
            <person name="Hall N."/>
            <person name="Watson M."/>
            <person name="Adriaenssens E.M."/>
            <person name="Foster-Nyarko E."/>
            <person name="Jarju S."/>
            <person name="Secka A."/>
            <person name="Antonio M."/>
            <person name="Oren A."/>
            <person name="Chaudhuri R.R."/>
            <person name="La Ragione R."/>
            <person name="Hildebrand F."/>
            <person name="Pallen M.J."/>
        </authorList>
    </citation>
    <scope>NUCLEOTIDE SEQUENCE</scope>
    <source>
        <strain evidence="6">14975</strain>
    </source>
</reference>
<feature type="region of interest" description="Disordered" evidence="3">
    <location>
        <begin position="24"/>
        <end position="66"/>
    </location>
</feature>
<evidence type="ECO:0000313" key="6">
    <source>
        <dbReference type="EMBL" id="HIX19710.1"/>
    </source>
</evidence>
<sequence length="358" mass="36948">MNKSFFLVAFAAVLGLSCCVSQSRQDQQTDQVETDSSKTQGETPNASGVRTPGSKTPSVKPGKPYTYVPSFPGRRISRVSVPGKYVALTFDDGPHVTHTPHILDVLARHNARATFFVLGQRAAQHPEILSRAVSQGCEIGSHTWSHINMARSSQETIKNELDRTASVISQATGRAPRVVRPPYGAGGTSVVNYIYDLYGAPSILWDVDTNDWRKPGVQTVINRAVNSARPGSIILVHDIHGSTAAAVEGIVTGLQQRGYTLVTVSELIAMGRRAALEAGKTPAAPSAPAAPTAPAAPAAPATPSAPTAPAVVPAPAAPPVLPAAPETPSAPVAPAASAANTAFASPTAAVIAGSSAAL</sequence>
<gene>
    <name evidence="6" type="ORF">H9862_03795</name>
</gene>
<accession>A0A9D1VAV8</accession>
<reference evidence="6" key="2">
    <citation type="submission" date="2021-04" db="EMBL/GenBank/DDBJ databases">
        <authorList>
            <person name="Gilroy R."/>
        </authorList>
    </citation>
    <scope>NUCLEOTIDE SEQUENCE</scope>
    <source>
        <strain evidence="6">14975</strain>
    </source>
</reference>
<dbReference type="CDD" id="cd10954">
    <property type="entry name" value="CE4_CtAXE_like"/>
    <property type="match status" value="1"/>
</dbReference>
<dbReference type="SUPFAM" id="SSF88713">
    <property type="entry name" value="Glycoside hydrolase/deacetylase"/>
    <property type="match status" value="1"/>
</dbReference>
<dbReference type="GO" id="GO:0016020">
    <property type="term" value="C:membrane"/>
    <property type="evidence" value="ECO:0007669"/>
    <property type="project" value="TreeGrafter"/>
</dbReference>
<dbReference type="InterPro" id="IPR011330">
    <property type="entry name" value="Glyco_hydro/deAcase_b/a-brl"/>
</dbReference>
<evidence type="ECO:0000256" key="1">
    <source>
        <dbReference type="ARBA" id="ARBA00022723"/>
    </source>
</evidence>
<evidence type="ECO:0000256" key="4">
    <source>
        <dbReference type="SAM" id="SignalP"/>
    </source>
</evidence>
<comment type="caution">
    <text evidence="6">The sequence shown here is derived from an EMBL/GenBank/DDBJ whole genome shotgun (WGS) entry which is preliminary data.</text>
</comment>
<evidence type="ECO:0000313" key="7">
    <source>
        <dbReference type="Proteomes" id="UP000823964"/>
    </source>
</evidence>
<dbReference type="GO" id="GO:0016810">
    <property type="term" value="F:hydrolase activity, acting on carbon-nitrogen (but not peptide) bonds"/>
    <property type="evidence" value="ECO:0007669"/>
    <property type="project" value="InterPro"/>
</dbReference>
<dbReference type="Gene3D" id="3.20.20.370">
    <property type="entry name" value="Glycoside hydrolase/deacetylase"/>
    <property type="match status" value="1"/>
</dbReference>
<keyword evidence="2" id="KW-0378">Hydrolase</keyword>
<dbReference type="AlphaFoldDB" id="A0A9D1VAV8"/>
<organism evidence="6 7">
    <name type="scientific">Candidatus Akkermansia intestinigallinarum</name>
    <dbReference type="NCBI Taxonomy" id="2838431"/>
    <lineage>
        <taxon>Bacteria</taxon>
        <taxon>Pseudomonadati</taxon>
        <taxon>Verrucomicrobiota</taxon>
        <taxon>Verrucomicrobiia</taxon>
        <taxon>Verrucomicrobiales</taxon>
        <taxon>Akkermansiaceae</taxon>
        <taxon>Akkermansia</taxon>
    </lineage>
</organism>
<feature type="region of interest" description="Disordered" evidence="3">
    <location>
        <begin position="279"/>
        <end position="310"/>
    </location>
</feature>
<proteinExistence type="predicted"/>
<evidence type="ECO:0000259" key="5">
    <source>
        <dbReference type="PROSITE" id="PS51677"/>
    </source>
</evidence>
<dbReference type="Proteomes" id="UP000823964">
    <property type="component" value="Unassembled WGS sequence"/>
</dbReference>
<dbReference type="InterPro" id="IPR050248">
    <property type="entry name" value="Polysacc_deacetylase_ArnD"/>
</dbReference>
<feature type="signal peptide" evidence="4">
    <location>
        <begin position="1"/>
        <end position="22"/>
    </location>
</feature>